<dbReference type="Proteomes" id="UP000033856">
    <property type="component" value="Unassembled WGS sequence"/>
</dbReference>
<sequence>MLKFLKEFPAGKAIFLAGVVSFLIAGFIGNDNAIATSLGVISFGIFYLAFCRS</sequence>
<feature type="transmembrane region" description="Helical" evidence="1">
    <location>
        <begin position="34"/>
        <end position="51"/>
    </location>
</feature>
<comment type="caution">
    <text evidence="2">The sequence shown here is derived from an EMBL/GenBank/DDBJ whole genome shotgun (WGS) entry which is preliminary data.</text>
</comment>
<dbReference type="EMBL" id="LCCD01000004">
    <property type="protein sequence ID" value="KKS25559.1"/>
    <property type="molecule type" value="Genomic_DNA"/>
</dbReference>
<proteinExistence type="predicted"/>
<feature type="transmembrane region" description="Helical" evidence="1">
    <location>
        <begin position="12"/>
        <end position="28"/>
    </location>
</feature>
<organism evidence="2 3">
    <name type="scientific">Candidatus Jorgensenbacteria bacterium GW2011_GWF2_41_8</name>
    <dbReference type="NCBI Taxonomy" id="1618667"/>
    <lineage>
        <taxon>Bacteria</taxon>
        <taxon>Candidatus Joergenseniibacteriota</taxon>
    </lineage>
</organism>
<reference evidence="2 3" key="1">
    <citation type="journal article" date="2015" name="Nature">
        <title>rRNA introns, odd ribosomes, and small enigmatic genomes across a large radiation of phyla.</title>
        <authorList>
            <person name="Brown C.T."/>
            <person name="Hug L.A."/>
            <person name="Thomas B.C."/>
            <person name="Sharon I."/>
            <person name="Castelle C.J."/>
            <person name="Singh A."/>
            <person name="Wilkins M.J."/>
            <person name="Williams K.H."/>
            <person name="Banfield J.F."/>
        </authorList>
    </citation>
    <scope>NUCLEOTIDE SEQUENCE [LARGE SCALE GENOMIC DNA]</scope>
</reference>
<name>A0A0G0XKX9_9BACT</name>
<keyword evidence="1" id="KW-0812">Transmembrane</keyword>
<gene>
    <name evidence="2" type="ORF">UU83_C0004G0006</name>
</gene>
<evidence type="ECO:0000313" key="3">
    <source>
        <dbReference type="Proteomes" id="UP000033856"/>
    </source>
</evidence>
<evidence type="ECO:0000313" key="2">
    <source>
        <dbReference type="EMBL" id="KKS25559.1"/>
    </source>
</evidence>
<keyword evidence="1" id="KW-0472">Membrane</keyword>
<keyword evidence="1" id="KW-1133">Transmembrane helix</keyword>
<accession>A0A0G0XKX9</accession>
<dbReference type="AlphaFoldDB" id="A0A0G0XKX9"/>
<protein>
    <submittedName>
        <fullName evidence="2">Uncharacterized protein</fullName>
    </submittedName>
</protein>
<evidence type="ECO:0000256" key="1">
    <source>
        <dbReference type="SAM" id="Phobius"/>
    </source>
</evidence>